<dbReference type="Proteomes" id="UP000053760">
    <property type="component" value="Unassembled WGS sequence"/>
</dbReference>
<protein>
    <submittedName>
        <fullName evidence="2">Uncharacterized protein</fullName>
    </submittedName>
</protein>
<feature type="non-terminal residue" evidence="2">
    <location>
        <position position="86"/>
    </location>
</feature>
<evidence type="ECO:0000256" key="1">
    <source>
        <dbReference type="SAM" id="MobiDB-lite"/>
    </source>
</evidence>
<gene>
    <name evidence="2" type="ORF">N303_07632</name>
</gene>
<feature type="non-terminal residue" evidence="2">
    <location>
        <position position="1"/>
    </location>
</feature>
<accession>A0A091FZR0</accession>
<feature type="compositionally biased region" description="Polar residues" evidence="1">
    <location>
        <begin position="36"/>
        <end position="50"/>
    </location>
</feature>
<organism evidence="2 3">
    <name type="scientific">Cuculus canorus</name>
    <name type="common">Common cuckoo</name>
    <dbReference type="NCBI Taxonomy" id="55661"/>
    <lineage>
        <taxon>Eukaryota</taxon>
        <taxon>Metazoa</taxon>
        <taxon>Chordata</taxon>
        <taxon>Craniata</taxon>
        <taxon>Vertebrata</taxon>
        <taxon>Euteleostomi</taxon>
        <taxon>Archelosauria</taxon>
        <taxon>Archosauria</taxon>
        <taxon>Dinosauria</taxon>
        <taxon>Saurischia</taxon>
        <taxon>Theropoda</taxon>
        <taxon>Coelurosauria</taxon>
        <taxon>Aves</taxon>
        <taxon>Neognathae</taxon>
        <taxon>Neoaves</taxon>
        <taxon>Otidimorphae</taxon>
        <taxon>Cuculiformes</taxon>
        <taxon>Cuculidae</taxon>
        <taxon>Cuculus</taxon>
    </lineage>
</organism>
<name>A0A091FZR0_CUCCA</name>
<reference evidence="2 3" key="1">
    <citation type="submission" date="2014-04" db="EMBL/GenBank/DDBJ databases">
        <title>Genome evolution of avian class.</title>
        <authorList>
            <person name="Zhang G."/>
            <person name="Li C."/>
        </authorList>
    </citation>
    <scope>NUCLEOTIDE SEQUENCE [LARGE SCALE GENOMIC DNA]</scope>
    <source>
        <strain evidence="2">BGI_N303</strain>
    </source>
</reference>
<evidence type="ECO:0000313" key="2">
    <source>
        <dbReference type="EMBL" id="KFO75198.1"/>
    </source>
</evidence>
<dbReference type="EMBL" id="KL447609">
    <property type="protein sequence ID" value="KFO75198.1"/>
    <property type="molecule type" value="Genomic_DNA"/>
</dbReference>
<proteinExistence type="predicted"/>
<feature type="region of interest" description="Disordered" evidence="1">
    <location>
        <begin position="1"/>
        <end position="86"/>
    </location>
</feature>
<dbReference type="AlphaFoldDB" id="A0A091FZR0"/>
<sequence length="86" mass="9589">SENNVYDTGEKHANYSRKSTKQVGHMPSLQEEADVNYSQPSSPRCNSAGPSSKKELPAELQREEKEAYETYHQKRGESTAGVFVPS</sequence>
<feature type="compositionally biased region" description="Basic and acidic residues" evidence="1">
    <location>
        <begin position="52"/>
        <end position="77"/>
    </location>
</feature>
<dbReference type="STRING" id="55661.A0A091FZR0"/>
<keyword evidence="3" id="KW-1185">Reference proteome</keyword>
<evidence type="ECO:0000313" key="3">
    <source>
        <dbReference type="Proteomes" id="UP000053760"/>
    </source>
</evidence>